<evidence type="ECO:0000313" key="2">
    <source>
        <dbReference type="Proteomes" id="UP000017048"/>
    </source>
</evidence>
<comment type="caution">
    <text evidence="1">The sequence shown here is derived from an EMBL/GenBank/DDBJ whole genome shotgun (WGS) entry which is preliminary data.</text>
</comment>
<accession>U5EKM4</accession>
<sequence>MYEGETLYDLVDGVQLAGMLPAPSSTAVKLLMNGAGVASRVSTFLNRGTAAESGVLPRRTLTR</sequence>
<name>U5EKM4_NOCAS</name>
<proteinExistence type="predicted"/>
<gene>
    <name evidence="1" type="ORF">NCAST_34_00780</name>
</gene>
<dbReference type="RefSeq" id="WP_019045554.1">
    <property type="nucleotide sequence ID" value="NZ_BAFO02000034.1"/>
</dbReference>
<dbReference type="Proteomes" id="UP000017048">
    <property type="component" value="Unassembled WGS sequence"/>
</dbReference>
<keyword evidence="2" id="KW-1185">Reference proteome</keyword>
<dbReference type="EMBL" id="BAFO02000034">
    <property type="protein sequence ID" value="GAD86951.1"/>
    <property type="molecule type" value="Genomic_DNA"/>
</dbReference>
<organism evidence="1 2">
    <name type="scientific">Nocardia asteroides NBRC 15531</name>
    <dbReference type="NCBI Taxonomy" id="1110697"/>
    <lineage>
        <taxon>Bacteria</taxon>
        <taxon>Bacillati</taxon>
        <taxon>Actinomycetota</taxon>
        <taxon>Actinomycetes</taxon>
        <taxon>Mycobacteriales</taxon>
        <taxon>Nocardiaceae</taxon>
        <taxon>Nocardia</taxon>
    </lineage>
</organism>
<evidence type="ECO:0000313" key="1">
    <source>
        <dbReference type="EMBL" id="GAD86951.1"/>
    </source>
</evidence>
<protein>
    <submittedName>
        <fullName evidence="1">Uncharacterized protein</fullName>
    </submittedName>
</protein>
<dbReference type="GeneID" id="91519998"/>
<reference evidence="1 2" key="1">
    <citation type="journal article" date="2014" name="BMC Genomics">
        <title>Genome based analysis of type-I polyketide synthase and nonribosomal peptide synthetase gene clusters in seven strains of five representative Nocardia species.</title>
        <authorList>
            <person name="Komaki H."/>
            <person name="Ichikawa N."/>
            <person name="Hosoyama A."/>
            <person name="Takahashi-Nakaguchi A."/>
            <person name="Matsuzawa T."/>
            <person name="Suzuki K."/>
            <person name="Fujita N."/>
            <person name="Gonoi T."/>
        </authorList>
    </citation>
    <scope>NUCLEOTIDE SEQUENCE [LARGE SCALE GENOMIC DNA]</scope>
    <source>
        <strain evidence="1 2">NBRC 15531</strain>
    </source>
</reference>
<dbReference type="AlphaFoldDB" id="U5EKM4"/>